<evidence type="ECO:0000313" key="1">
    <source>
        <dbReference type="EMBL" id="SDU78407.1"/>
    </source>
</evidence>
<evidence type="ECO:0000313" key="2">
    <source>
        <dbReference type="Proteomes" id="UP000183180"/>
    </source>
</evidence>
<name>A0A1H2LBK3_9ACTN</name>
<organism evidence="1 2">
    <name type="scientific">Gordonia westfalica</name>
    <dbReference type="NCBI Taxonomy" id="158898"/>
    <lineage>
        <taxon>Bacteria</taxon>
        <taxon>Bacillati</taxon>
        <taxon>Actinomycetota</taxon>
        <taxon>Actinomycetes</taxon>
        <taxon>Mycobacteriales</taxon>
        <taxon>Gordoniaceae</taxon>
        <taxon>Gordonia</taxon>
    </lineage>
</organism>
<accession>A0A1H2LBK3</accession>
<gene>
    <name evidence="1" type="ORF">SAMN04488548_1369</name>
</gene>
<dbReference type="RefSeq" id="WP_074853342.1">
    <property type="nucleotide sequence ID" value="NZ_FNLM01000036.1"/>
</dbReference>
<dbReference type="EMBL" id="FNLM01000036">
    <property type="protein sequence ID" value="SDU78407.1"/>
    <property type="molecule type" value="Genomic_DNA"/>
</dbReference>
<proteinExistence type="predicted"/>
<dbReference type="Proteomes" id="UP000183180">
    <property type="component" value="Unassembled WGS sequence"/>
</dbReference>
<protein>
    <submittedName>
        <fullName evidence="1">Uncharacterized protein</fullName>
    </submittedName>
</protein>
<sequence length="155" mass="16443">MQNGSVSNSFLPYVQVTGFTSDPTYPATVTNNALVVKGAGNVTLTWSATGNGNIKIQRNGVDVGSVGLTGTVSLTVAAGDQLTMWHASNGGPQSVSGCWINITPHKAPVCGTPPPVRKEVHVRTFDWCVSAPRWGFPPRDSKLWIRVPVDRNNAG</sequence>
<dbReference type="AlphaFoldDB" id="A0A1H2LBK3"/>
<reference evidence="1 2" key="1">
    <citation type="submission" date="2016-10" db="EMBL/GenBank/DDBJ databases">
        <authorList>
            <person name="de Groot N.N."/>
        </authorList>
    </citation>
    <scope>NUCLEOTIDE SEQUENCE [LARGE SCALE GENOMIC DNA]</scope>
    <source>
        <strain evidence="1 2">DSM 44215</strain>
    </source>
</reference>